<dbReference type="PANTHER" id="PTHR46078:SF2">
    <property type="entry name" value="FORK-HEAD DOMAIN-CONTAINING PROTEIN"/>
    <property type="match status" value="1"/>
</dbReference>
<feature type="domain" description="Fork-head" evidence="7">
    <location>
        <begin position="268"/>
        <end position="369"/>
    </location>
</feature>
<keyword evidence="4 5" id="KW-0539">Nucleus</keyword>
<evidence type="ECO:0000256" key="3">
    <source>
        <dbReference type="ARBA" id="ARBA00023163"/>
    </source>
</evidence>
<dbReference type="Pfam" id="PF00250">
    <property type="entry name" value="Forkhead"/>
    <property type="match status" value="1"/>
</dbReference>
<feature type="compositionally biased region" description="Low complexity" evidence="6">
    <location>
        <begin position="162"/>
        <end position="186"/>
    </location>
</feature>
<evidence type="ECO:0000256" key="6">
    <source>
        <dbReference type="SAM" id="MobiDB-lite"/>
    </source>
</evidence>
<dbReference type="PANTHER" id="PTHR46078">
    <property type="entry name" value="FORKHEAD BOX PROTEIN J2 FAMILY MEMBER"/>
    <property type="match status" value="1"/>
</dbReference>
<dbReference type="InterPro" id="IPR045912">
    <property type="entry name" value="FOXJ2/3-like"/>
</dbReference>
<reference evidence="8" key="1">
    <citation type="submission" date="2014-09" db="EMBL/GenBank/DDBJ databases">
        <title>Genome sequence of the luminous mushroom Mycena chlorophos for searching fungal bioluminescence genes.</title>
        <authorList>
            <person name="Tanaka Y."/>
            <person name="Kasuga D."/>
            <person name="Oba Y."/>
            <person name="Hase S."/>
            <person name="Sato K."/>
            <person name="Oba Y."/>
            <person name="Sakakibara Y."/>
        </authorList>
    </citation>
    <scope>NUCLEOTIDE SEQUENCE</scope>
</reference>
<dbReference type="CDD" id="cd00059">
    <property type="entry name" value="FH_FOX"/>
    <property type="match status" value="1"/>
</dbReference>
<evidence type="ECO:0000256" key="4">
    <source>
        <dbReference type="ARBA" id="ARBA00023242"/>
    </source>
</evidence>
<keyword evidence="3" id="KW-0804">Transcription</keyword>
<feature type="DNA-binding region" description="Fork-head" evidence="5">
    <location>
        <begin position="268"/>
        <end position="369"/>
    </location>
</feature>
<feature type="region of interest" description="Disordered" evidence="6">
    <location>
        <begin position="357"/>
        <end position="429"/>
    </location>
</feature>
<evidence type="ECO:0000256" key="1">
    <source>
        <dbReference type="ARBA" id="ARBA00023015"/>
    </source>
</evidence>
<sequence length="429" mass="46300">MAEKCLSPLLCCHTTALSDATTFAGLPALPLSMEVLPSTPPTAGSSRGPGTALLSSSQSDFRLEDFITDDLIERDDELTMDSMSDTGSLDSPFSTTSSCSSWPSPDASPEEDDQYSKLHWSSLASVGLAPQSTLEESCEMNLCVHLSDAEIKSASSLLPETSSLNSRSSESSATPSSLPPSRSASPQLPPVHPTPCLSRTEQSGAEIDPLPALKRGAILRDLLPIDPSDTAAIVANDAQVRNHLVSFLLKRGVKRIPEKLDLDAVSDIPGISTAELLTFAIYGSPEKRLMLAEIYPILSERRPTRFPPNVPNCKGWKDNVRHVLSLHSRFVVTKPSCNNSSKGGYWTVVAAGIGASTRSKAHRFRQPRSARSESDSESEGSSRGCEAETGYPNLDHLPKIAPAARRSDRDSGCDRPQRRTTRVKRQSPY</sequence>
<gene>
    <name evidence="8" type="ORF">MCHLO_09526</name>
</gene>
<comment type="subcellular location">
    <subcellularLocation>
        <location evidence="5">Nucleus</location>
    </subcellularLocation>
</comment>
<dbReference type="EMBL" id="DF847781">
    <property type="protein sequence ID" value="GAT52477.1"/>
    <property type="molecule type" value="Genomic_DNA"/>
</dbReference>
<evidence type="ECO:0000256" key="5">
    <source>
        <dbReference type="PROSITE-ProRule" id="PRU00089"/>
    </source>
</evidence>
<dbReference type="SMART" id="SM00339">
    <property type="entry name" value="FH"/>
    <property type="match status" value="1"/>
</dbReference>
<dbReference type="InterPro" id="IPR036390">
    <property type="entry name" value="WH_DNA-bd_sf"/>
</dbReference>
<keyword evidence="9" id="KW-1185">Reference proteome</keyword>
<evidence type="ECO:0000313" key="8">
    <source>
        <dbReference type="EMBL" id="GAT52477.1"/>
    </source>
</evidence>
<keyword evidence="1" id="KW-0805">Transcription regulation</keyword>
<feature type="compositionally biased region" description="Basic residues" evidence="6">
    <location>
        <begin position="418"/>
        <end position="429"/>
    </location>
</feature>
<organism evidence="8 9">
    <name type="scientific">Mycena chlorophos</name>
    <name type="common">Agaric fungus</name>
    <name type="synonym">Agaricus chlorophos</name>
    <dbReference type="NCBI Taxonomy" id="658473"/>
    <lineage>
        <taxon>Eukaryota</taxon>
        <taxon>Fungi</taxon>
        <taxon>Dikarya</taxon>
        <taxon>Basidiomycota</taxon>
        <taxon>Agaricomycotina</taxon>
        <taxon>Agaricomycetes</taxon>
        <taxon>Agaricomycetidae</taxon>
        <taxon>Agaricales</taxon>
        <taxon>Marasmiineae</taxon>
        <taxon>Mycenaceae</taxon>
        <taxon>Mycena</taxon>
    </lineage>
</organism>
<feature type="compositionally biased region" description="Low complexity" evidence="6">
    <location>
        <begin position="88"/>
        <end position="107"/>
    </location>
</feature>
<evidence type="ECO:0000256" key="2">
    <source>
        <dbReference type="ARBA" id="ARBA00023125"/>
    </source>
</evidence>
<dbReference type="SUPFAM" id="SSF46785">
    <property type="entry name" value="Winged helix' DNA-binding domain"/>
    <property type="match status" value="1"/>
</dbReference>
<proteinExistence type="predicted"/>
<dbReference type="Gene3D" id="1.10.10.10">
    <property type="entry name" value="Winged helix-like DNA-binding domain superfamily/Winged helix DNA-binding domain"/>
    <property type="match status" value="1"/>
</dbReference>
<evidence type="ECO:0000259" key="7">
    <source>
        <dbReference type="PROSITE" id="PS50039"/>
    </source>
</evidence>
<accession>A0ABQ0LPL4</accession>
<feature type="compositionally biased region" description="Basic and acidic residues" evidence="6">
    <location>
        <begin position="405"/>
        <end position="417"/>
    </location>
</feature>
<feature type="region of interest" description="Disordered" evidence="6">
    <location>
        <begin position="81"/>
        <end position="115"/>
    </location>
</feature>
<feature type="compositionally biased region" description="Low complexity" evidence="6">
    <location>
        <begin position="379"/>
        <end position="388"/>
    </location>
</feature>
<protein>
    <recommendedName>
        <fullName evidence="7">Fork-head domain-containing protein</fullName>
    </recommendedName>
</protein>
<keyword evidence="2 5" id="KW-0238">DNA-binding</keyword>
<dbReference type="InterPro" id="IPR036388">
    <property type="entry name" value="WH-like_DNA-bd_sf"/>
</dbReference>
<dbReference type="InterPro" id="IPR001766">
    <property type="entry name" value="Fork_head_dom"/>
</dbReference>
<evidence type="ECO:0000313" key="9">
    <source>
        <dbReference type="Proteomes" id="UP000815677"/>
    </source>
</evidence>
<dbReference type="Proteomes" id="UP000815677">
    <property type="component" value="Unassembled WGS sequence"/>
</dbReference>
<name>A0ABQ0LPL4_MYCCL</name>
<dbReference type="PROSITE" id="PS50039">
    <property type="entry name" value="FORK_HEAD_3"/>
    <property type="match status" value="1"/>
</dbReference>
<feature type="compositionally biased region" description="Basic residues" evidence="6">
    <location>
        <begin position="359"/>
        <end position="368"/>
    </location>
</feature>
<feature type="region of interest" description="Disordered" evidence="6">
    <location>
        <begin position="158"/>
        <end position="205"/>
    </location>
</feature>